<evidence type="ECO:0000256" key="1">
    <source>
        <dbReference type="SAM" id="MobiDB-lite"/>
    </source>
</evidence>
<protein>
    <submittedName>
        <fullName evidence="2">Uncharacterized protein</fullName>
    </submittedName>
</protein>
<organism evidence="2">
    <name type="scientific">marine sediment metagenome</name>
    <dbReference type="NCBI Taxonomy" id="412755"/>
    <lineage>
        <taxon>unclassified sequences</taxon>
        <taxon>metagenomes</taxon>
        <taxon>ecological metagenomes</taxon>
    </lineage>
</organism>
<feature type="region of interest" description="Disordered" evidence="1">
    <location>
        <begin position="170"/>
        <end position="195"/>
    </location>
</feature>
<accession>A0A0F9RGW0</accession>
<comment type="caution">
    <text evidence="2">The sequence shown here is derived from an EMBL/GenBank/DDBJ whole genome shotgun (WGS) entry which is preliminary data.</text>
</comment>
<dbReference type="AlphaFoldDB" id="A0A0F9RGW0"/>
<dbReference type="EMBL" id="LAZR01002896">
    <property type="protein sequence ID" value="KKN24271.1"/>
    <property type="molecule type" value="Genomic_DNA"/>
</dbReference>
<evidence type="ECO:0000313" key="2">
    <source>
        <dbReference type="EMBL" id="KKN24271.1"/>
    </source>
</evidence>
<gene>
    <name evidence="2" type="ORF">LCGC14_0896640</name>
</gene>
<proteinExistence type="predicted"/>
<name>A0A0F9RGW0_9ZZZZ</name>
<reference evidence="2" key="1">
    <citation type="journal article" date="2015" name="Nature">
        <title>Complex archaea that bridge the gap between prokaryotes and eukaryotes.</title>
        <authorList>
            <person name="Spang A."/>
            <person name="Saw J.H."/>
            <person name="Jorgensen S.L."/>
            <person name="Zaremba-Niedzwiedzka K."/>
            <person name="Martijn J."/>
            <person name="Lind A.E."/>
            <person name="van Eijk R."/>
            <person name="Schleper C."/>
            <person name="Guy L."/>
            <person name="Ettema T.J."/>
        </authorList>
    </citation>
    <scope>NUCLEOTIDE SEQUENCE</scope>
</reference>
<sequence length="195" mass="23112">MGTQVWKRRSITGKRKPVYTDDDRLLVLQLYSRGAHDEGPGQLQVPGLSQQAVARMVGMSQSNVGYVVSPIATERRRLYSFFYSLQNRDEEQARGKLYRLEHPEEILAYKRRHRQEHPELRQAETRRYRAKYPDEIRVRHRRYCRERYASDPAYRARCIAEAARRGAKNYAKNKDRVNARRRARRKEMKSGDTSI</sequence>